<evidence type="ECO:0000256" key="2">
    <source>
        <dbReference type="ARBA" id="ARBA00023125"/>
    </source>
</evidence>
<accession>A0A414S899</accession>
<dbReference type="GO" id="GO:0003677">
    <property type="term" value="F:DNA binding"/>
    <property type="evidence" value="ECO:0007669"/>
    <property type="project" value="UniProtKB-UniRule"/>
</dbReference>
<dbReference type="InterPro" id="IPR011010">
    <property type="entry name" value="DNA_brk_join_enz"/>
</dbReference>
<dbReference type="PANTHER" id="PTHR30349">
    <property type="entry name" value="PHAGE INTEGRASE-RELATED"/>
    <property type="match status" value="1"/>
</dbReference>
<dbReference type="PANTHER" id="PTHR30349:SF64">
    <property type="entry name" value="PROPHAGE INTEGRASE INTD-RELATED"/>
    <property type="match status" value="1"/>
</dbReference>
<proteinExistence type="inferred from homology"/>
<dbReference type="Gene3D" id="1.10.443.10">
    <property type="entry name" value="Intergrase catalytic core"/>
    <property type="match status" value="1"/>
</dbReference>
<dbReference type="InterPro" id="IPR013762">
    <property type="entry name" value="Integrase-like_cat_sf"/>
</dbReference>
<dbReference type="PROSITE" id="PS51900">
    <property type="entry name" value="CB"/>
    <property type="match status" value="1"/>
</dbReference>
<dbReference type="InterPro" id="IPR050090">
    <property type="entry name" value="Tyrosine_recombinase_XerCD"/>
</dbReference>
<keyword evidence="3" id="KW-0233">DNA recombination</keyword>
<dbReference type="EMBL" id="QRHZ01000013">
    <property type="protein sequence ID" value="RHG14440.1"/>
    <property type="molecule type" value="Genomic_DNA"/>
</dbReference>
<evidence type="ECO:0000256" key="1">
    <source>
        <dbReference type="ARBA" id="ARBA00008857"/>
    </source>
</evidence>
<dbReference type="Proteomes" id="UP000284220">
    <property type="component" value="Unassembled WGS sequence"/>
</dbReference>
<comment type="caution">
    <text evidence="7">The sequence shown here is derived from an EMBL/GenBank/DDBJ whole genome shotgun (WGS) entry which is preliminary data.</text>
</comment>
<evidence type="ECO:0000313" key="8">
    <source>
        <dbReference type="Proteomes" id="UP000284220"/>
    </source>
</evidence>
<dbReference type="AlphaFoldDB" id="A0A414S899"/>
<evidence type="ECO:0000256" key="3">
    <source>
        <dbReference type="ARBA" id="ARBA00023172"/>
    </source>
</evidence>
<feature type="domain" description="Core-binding (CB)" evidence="6">
    <location>
        <begin position="87"/>
        <end position="172"/>
    </location>
</feature>
<evidence type="ECO:0000259" key="6">
    <source>
        <dbReference type="PROSITE" id="PS51900"/>
    </source>
</evidence>
<dbReference type="PROSITE" id="PS51898">
    <property type="entry name" value="TYR_RECOMBINASE"/>
    <property type="match status" value="1"/>
</dbReference>
<comment type="similarity">
    <text evidence="1">Belongs to the 'phage' integrase family.</text>
</comment>
<dbReference type="SUPFAM" id="SSF56349">
    <property type="entry name" value="DNA breaking-rejoining enzymes"/>
    <property type="match status" value="1"/>
</dbReference>
<evidence type="ECO:0000256" key="4">
    <source>
        <dbReference type="PROSITE-ProRule" id="PRU01248"/>
    </source>
</evidence>
<dbReference type="CDD" id="cd00397">
    <property type="entry name" value="DNA_BRE_C"/>
    <property type="match status" value="1"/>
</dbReference>
<evidence type="ECO:0000259" key="5">
    <source>
        <dbReference type="PROSITE" id="PS51898"/>
    </source>
</evidence>
<dbReference type="Gene3D" id="1.10.150.130">
    <property type="match status" value="1"/>
</dbReference>
<reference evidence="7 8" key="1">
    <citation type="submission" date="2018-08" db="EMBL/GenBank/DDBJ databases">
        <title>A genome reference for cultivated species of the human gut microbiota.</title>
        <authorList>
            <person name="Zou Y."/>
            <person name="Xue W."/>
            <person name="Luo G."/>
        </authorList>
    </citation>
    <scope>NUCLEOTIDE SEQUENCE [LARGE SCALE GENOMIC DNA]</scope>
    <source>
        <strain evidence="7 8">AM22-9LB</strain>
    </source>
</reference>
<sequence>MQTEVKKSRLENLFIDGTIDEETVADIEKMLTRKKVEQLHKYKIMYNPKRDAWYTANPHDYNKRIQRKTRGELLDALKPYYMSSSPLCLQDIFEEWLEYKKTITESPNTIHTHIKHWKRFFDGTDFFQIPLKEITVSEINSWANQLIKKYNLSNHSWQTIKTIPKQMFEYAKDQGYILNNPFSELKVTVKFRQVTKASSETQVFNTDEYHRIVEDLWASYDKKHEPRFLSVICNFLMGLRAGELCALRWRDLDMEKWVITIHQEMVHMDASQLNDPYYDVYKVSGQIAILPGQEGKKGLYVLLDHTKTHTERTIAIIPKGQKIFQLLKENAPDAKPDDFIFGYGSKYLNLRALNSVLEYACAHIETDVKRSHKLRKTYASRLNAAGLPLDQIRANLGHASLTTTLGYIYNPLTPEESLKLMEKAFDD</sequence>
<organism evidence="7 8">
    <name type="scientific">Blautia obeum</name>
    <dbReference type="NCBI Taxonomy" id="40520"/>
    <lineage>
        <taxon>Bacteria</taxon>
        <taxon>Bacillati</taxon>
        <taxon>Bacillota</taxon>
        <taxon>Clostridia</taxon>
        <taxon>Lachnospirales</taxon>
        <taxon>Lachnospiraceae</taxon>
        <taxon>Blautia</taxon>
    </lineage>
</organism>
<dbReference type="GO" id="GO:0015074">
    <property type="term" value="P:DNA integration"/>
    <property type="evidence" value="ECO:0007669"/>
    <property type="project" value="InterPro"/>
</dbReference>
<dbReference type="GO" id="GO:0006310">
    <property type="term" value="P:DNA recombination"/>
    <property type="evidence" value="ECO:0007669"/>
    <property type="project" value="UniProtKB-KW"/>
</dbReference>
<gene>
    <name evidence="7" type="ORF">DW272_15885</name>
</gene>
<dbReference type="Pfam" id="PF00589">
    <property type="entry name" value="Phage_integrase"/>
    <property type="match status" value="1"/>
</dbReference>
<dbReference type="InterPro" id="IPR044068">
    <property type="entry name" value="CB"/>
</dbReference>
<dbReference type="RefSeq" id="WP_118012956.1">
    <property type="nucleotide sequence ID" value="NZ_QRHZ01000013.1"/>
</dbReference>
<evidence type="ECO:0000313" key="7">
    <source>
        <dbReference type="EMBL" id="RHG14440.1"/>
    </source>
</evidence>
<name>A0A414S899_9FIRM</name>
<feature type="domain" description="Tyr recombinase" evidence="5">
    <location>
        <begin position="199"/>
        <end position="422"/>
    </location>
</feature>
<dbReference type="InterPro" id="IPR002104">
    <property type="entry name" value="Integrase_catalytic"/>
</dbReference>
<dbReference type="InterPro" id="IPR010998">
    <property type="entry name" value="Integrase_recombinase_N"/>
</dbReference>
<protein>
    <submittedName>
        <fullName evidence="7">Site-specific integrase</fullName>
    </submittedName>
</protein>
<keyword evidence="2 4" id="KW-0238">DNA-binding</keyword>